<dbReference type="InterPro" id="IPR006349">
    <property type="entry name" value="PGP_euk"/>
</dbReference>
<sequence>MSALRLCGGPAWKKLLSDVETVLLDCDGVLWLGNTDAIPGAKEAVSHLRALGKRLCFVTNNSSKSRDEYMAKFQKLGFDVNKSEIFPTGYIVGQYLKHTAGYDGKVYLMGVEGTKQEIEAIGCTCFGPGPDVLTGTLDDWLQMSFEKDVGAVVVAYDCHISYMKMIQACTYLKNPDCIFIATNEDPVLPSNGHIAIPGTGSMVSAVRTSAKRDPIIVGKPHTPMFDCIVKHTNLQPHKTLMIGDSLNTDILFGRRHGLKTLLVLSGNTKECNLEGLSSDKLPDYYADSIADLIS</sequence>
<keyword evidence="1 2" id="KW-0378">Hydrolase</keyword>
<evidence type="ECO:0000256" key="1">
    <source>
        <dbReference type="ARBA" id="ARBA00022801"/>
    </source>
</evidence>
<accession>A0A1X7TYI8</accession>
<dbReference type="Pfam" id="PF13242">
    <property type="entry name" value="Hydrolase_like"/>
    <property type="match status" value="1"/>
</dbReference>
<evidence type="ECO:0000256" key="2">
    <source>
        <dbReference type="PIRNR" id="PIRNR000915"/>
    </source>
</evidence>
<dbReference type="PANTHER" id="PTHR19288:SF93">
    <property type="entry name" value="FI11325P-RELATED"/>
    <property type="match status" value="1"/>
</dbReference>
<dbReference type="GO" id="GO:0005737">
    <property type="term" value="C:cytoplasm"/>
    <property type="evidence" value="ECO:0007669"/>
    <property type="project" value="TreeGrafter"/>
</dbReference>
<evidence type="ECO:0000313" key="6">
    <source>
        <dbReference type="EnsemblMetazoa" id="Aqu2.1.20362_001"/>
    </source>
</evidence>
<feature type="binding site" evidence="5">
    <location>
        <position position="244"/>
    </location>
    <ligand>
        <name>Mg(2+)</name>
        <dbReference type="ChEBI" id="CHEBI:18420"/>
    </ligand>
</feature>
<feature type="active site" description="Proton donor" evidence="3">
    <location>
        <position position="27"/>
    </location>
</feature>
<comment type="similarity">
    <text evidence="2">Belongs to the HAD-like hydrolase superfamily.</text>
</comment>
<dbReference type="Gene3D" id="3.40.50.1000">
    <property type="entry name" value="HAD superfamily/HAD-like"/>
    <property type="match status" value="2"/>
</dbReference>
<dbReference type="KEGG" id="aqu:100639164"/>
<dbReference type="Proteomes" id="UP000007879">
    <property type="component" value="Unassembled WGS sequence"/>
</dbReference>
<dbReference type="GO" id="GO:0046872">
    <property type="term" value="F:metal ion binding"/>
    <property type="evidence" value="ECO:0007669"/>
    <property type="project" value="UniProtKB-KW"/>
</dbReference>
<dbReference type="PIRSF" id="PIRSF000915">
    <property type="entry name" value="PGP-type_phosphatase"/>
    <property type="match status" value="1"/>
</dbReference>
<evidence type="ECO:0000313" key="7">
    <source>
        <dbReference type="Proteomes" id="UP000007879"/>
    </source>
</evidence>
<dbReference type="SUPFAM" id="SSF56784">
    <property type="entry name" value="HAD-like"/>
    <property type="match status" value="1"/>
</dbReference>
<evidence type="ECO:0000256" key="5">
    <source>
        <dbReference type="PIRSR" id="PIRSR000915-3"/>
    </source>
</evidence>
<protein>
    <recommendedName>
        <fullName evidence="8">Phosphoglycolate phosphatase</fullName>
    </recommendedName>
</protein>
<evidence type="ECO:0000256" key="4">
    <source>
        <dbReference type="PIRSR" id="PIRSR000915-2"/>
    </source>
</evidence>
<gene>
    <name evidence="6" type="primary">100639164</name>
</gene>
<evidence type="ECO:0008006" key="8">
    <source>
        <dbReference type="Google" id="ProtNLM"/>
    </source>
</evidence>
<dbReference type="PANTHER" id="PTHR19288">
    <property type="entry name" value="4-NITROPHENYLPHOSPHATASE-RELATED"/>
    <property type="match status" value="1"/>
</dbReference>
<dbReference type="AlphaFoldDB" id="A0A1X7TYI8"/>
<name>A0A1X7TYI8_AMPQE</name>
<keyword evidence="5" id="KW-0460">Magnesium</keyword>
<reference evidence="7" key="1">
    <citation type="journal article" date="2010" name="Nature">
        <title>The Amphimedon queenslandica genome and the evolution of animal complexity.</title>
        <authorList>
            <person name="Srivastava M."/>
            <person name="Simakov O."/>
            <person name="Chapman J."/>
            <person name="Fahey B."/>
            <person name="Gauthier M.E."/>
            <person name="Mitros T."/>
            <person name="Richards G.S."/>
            <person name="Conaco C."/>
            <person name="Dacre M."/>
            <person name="Hellsten U."/>
            <person name="Larroux C."/>
            <person name="Putnam N.H."/>
            <person name="Stanke M."/>
            <person name="Adamska M."/>
            <person name="Darling A."/>
            <person name="Degnan S.M."/>
            <person name="Oakley T.H."/>
            <person name="Plachetzki D.C."/>
            <person name="Zhai Y."/>
            <person name="Adamski M."/>
            <person name="Calcino A."/>
            <person name="Cummins S.F."/>
            <person name="Goodstein D.M."/>
            <person name="Harris C."/>
            <person name="Jackson D.J."/>
            <person name="Leys S.P."/>
            <person name="Shu S."/>
            <person name="Woodcroft B.J."/>
            <person name="Vervoort M."/>
            <person name="Kosik K.S."/>
            <person name="Manning G."/>
            <person name="Degnan B.M."/>
            <person name="Rokhsar D.S."/>
        </authorList>
    </citation>
    <scope>NUCLEOTIDE SEQUENCE [LARGE SCALE GENOMIC DNA]</scope>
</reference>
<dbReference type="FunCoup" id="A0A1X7TYI8">
    <property type="interactions" value="369"/>
</dbReference>
<dbReference type="STRING" id="400682.A0A1X7TYI8"/>
<dbReference type="OrthoDB" id="413953at2759"/>
<keyword evidence="7" id="KW-1185">Reference proteome</keyword>
<dbReference type="EnsemblMetazoa" id="Aqu2.1.20362_001">
    <property type="protein sequence ID" value="Aqu2.1.20362_001"/>
    <property type="gene ID" value="Aqu2.1.20362"/>
</dbReference>
<evidence type="ECO:0000256" key="3">
    <source>
        <dbReference type="PIRSR" id="PIRSR000915-1"/>
    </source>
</evidence>
<reference evidence="6" key="2">
    <citation type="submission" date="2017-05" db="UniProtKB">
        <authorList>
            <consortium name="EnsemblMetazoa"/>
        </authorList>
    </citation>
    <scope>IDENTIFICATION</scope>
</reference>
<organism evidence="6">
    <name type="scientific">Amphimedon queenslandica</name>
    <name type="common">Sponge</name>
    <dbReference type="NCBI Taxonomy" id="400682"/>
    <lineage>
        <taxon>Eukaryota</taxon>
        <taxon>Metazoa</taxon>
        <taxon>Porifera</taxon>
        <taxon>Demospongiae</taxon>
        <taxon>Heteroscleromorpha</taxon>
        <taxon>Haplosclerida</taxon>
        <taxon>Niphatidae</taxon>
        <taxon>Amphimedon</taxon>
    </lineage>
</organism>
<dbReference type="InterPro" id="IPR036412">
    <property type="entry name" value="HAD-like_sf"/>
</dbReference>
<proteinExistence type="inferred from homology"/>
<keyword evidence="5" id="KW-0479">Metal-binding</keyword>
<dbReference type="InParanoid" id="A0A1X7TYI8"/>
<dbReference type="Pfam" id="PF13344">
    <property type="entry name" value="Hydrolase_6"/>
    <property type="match status" value="1"/>
</dbReference>
<feature type="binding site" evidence="4">
    <location>
        <position position="219"/>
    </location>
    <ligand>
        <name>substrate</name>
    </ligand>
</feature>
<dbReference type="EnsemblMetazoa" id="XM_003389445.3">
    <property type="protein sequence ID" value="XP_003389493.1"/>
    <property type="gene ID" value="LOC100639164"/>
</dbReference>
<feature type="active site" description="Nucleophile" evidence="3">
    <location>
        <position position="25"/>
    </location>
</feature>
<comment type="cofactor">
    <cofactor evidence="5">
        <name>Mg(2+)</name>
        <dbReference type="ChEBI" id="CHEBI:18420"/>
    </cofactor>
    <text evidence="5">Divalent metal ions. Mg(2+) is the most effective.</text>
</comment>
<feature type="binding site" evidence="5">
    <location>
        <position position="25"/>
    </location>
    <ligand>
        <name>Mg(2+)</name>
        <dbReference type="ChEBI" id="CHEBI:18420"/>
    </ligand>
</feature>
<dbReference type="InterPro" id="IPR023214">
    <property type="entry name" value="HAD_sf"/>
</dbReference>
<dbReference type="NCBIfam" id="TIGR01452">
    <property type="entry name" value="PGP_euk"/>
    <property type="match status" value="1"/>
</dbReference>
<dbReference type="GO" id="GO:0016791">
    <property type="term" value="F:phosphatase activity"/>
    <property type="evidence" value="ECO:0007669"/>
    <property type="project" value="InterPro"/>
</dbReference>
<dbReference type="InterPro" id="IPR006357">
    <property type="entry name" value="HAD-SF_hydro_IIA"/>
</dbReference>
<feature type="binding site" evidence="5">
    <location>
        <position position="27"/>
    </location>
    <ligand>
        <name>Mg(2+)</name>
        <dbReference type="ChEBI" id="CHEBI:18420"/>
    </ligand>
</feature>
<dbReference type="NCBIfam" id="TIGR01460">
    <property type="entry name" value="HAD-SF-IIA"/>
    <property type="match status" value="1"/>
</dbReference>